<dbReference type="PROSITE" id="PS51184">
    <property type="entry name" value="JMJC"/>
    <property type="match status" value="1"/>
</dbReference>
<evidence type="ECO:0000256" key="8">
    <source>
        <dbReference type="SAM" id="Coils"/>
    </source>
</evidence>
<feature type="region of interest" description="Disordered" evidence="9">
    <location>
        <begin position="808"/>
        <end position="1023"/>
    </location>
</feature>
<feature type="compositionally biased region" description="Basic residues" evidence="9">
    <location>
        <begin position="991"/>
        <end position="1005"/>
    </location>
</feature>
<protein>
    <recommendedName>
        <fullName evidence="16">[Histone H3]-trimethyl-L-lysine(4) demethylase</fullName>
    </recommendedName>
</protein>
<dbReference type="PROSITE" id="PS50016">
    <property type="entry name" value="ZF_PHD_2"/>
    <property type="match status" value="1"/>
</dbReference>
<organism evidence="14 15">
    <name type="scientific">Tetradesmus obliquus</name>
    <name type="common">Green alga</name>
    <name type="synonym">Acutodesmus obliquus</name>
    <dbReference type="NCBI Taxonomy" id="3088"/>
    <lineage>
        <taxon>Eukaryota</taxon>
        <taxon>Viridiplantae</taxon>
        <taxon>Chlorophyta</taxon>
        <taxon>core chlorophytes</taxon>
        <taxon>Chlorophyceae</taxon>
        <taxon>CS clade</taxon>
        <taxon>Sphaeropleales</taxon>
        <taxon>Scenedesmaceae</taxon>
        <taxon>Tetradesmus</taxon>
    </lineage>
</organism>
<name>A0ABY8U887_TETOB</name>
<dbReference type="InterPro" id="IPR003347">
    <property type="entry name" value="JmjC_dom"/>
</dbReference>
<feature type="domain" description="PHD-type" evidence="10">
    <location>
        <begin position="274"/>
        <end position="324"/>
    </location>
</feature>
<proteinExistence type="predicted"/>
<feature type="compositionally biased region" description="Low complexity" evidence="9">
    <location>
        <begin position="897"/>
        <end position="914"/>
    </location>
</feature>
<dbReference type="PROSITE" id="PS51183">
    <property type="entry name" value="JMJN"/>
    <property type="match status" value="1"/>
</dbReference>
<dbReference type="SUPFAM" id="SSF51197">
    <property type="entry name" value="Clavaminate synthase-like"/>
    <property type="match status" value="1"/>
</dbReference>
<keyword evidence="2" id="KW-0479">Metal-binding</keyword>
<dbReference type="SUPFAM" id="SSF46774">
    <property type="entry name" value="ARID-like"/>
    <property type="match status" value="1"/>
</dbReference>
<keyword evidence="5" id="KW-0862">Zinc</keyword>
<dbReference type="InterPro" id="IPR004198">
    <property type="entry name" value="Znf_C5HC2"/>
</dbReference>
<feature type="coiled-coil region" evidence="8">
    <location>
        <begin position="748"/>
        <end position="782"/>
    </location>
</feature>
<evidence type="ECO:0000256" key="2">
    <source>
        <dbReference type="ARBA" id="ARBA00022723"/>
    </source>
</evidence>
<dbReference type="InterPro" id="IPR001606">
    <property type="entry name" value="ARID_dom"/>
</dbReference>
<evidence type="ECO:0000313" key="14">
    <source>
        <dbReference type="EMBL" id="WIA16622.1"/>
    </source>
</evidence>
<dbReference type="SMART" id="SM00558">
    <property type="entry name" value="JmjC"/>
    <property type="match status" value="1"/>
</dbReference>
<evidence type="ECO:0000259" key="13">
    <source>
        <dbReference type="PROSITE" id="PS51184"/>
    </source>
</evidence>
<keyword evidence="4 7" id="KW-0863">Zinc-finger</keyword>
<evidence type="ECO:0000259" key="11">
    <source>
        <dbReference type="PROSITE" id="PS51011"/>
    </source>
</evidence>
<dbReference type="Pfam" id="PF02928">
    <property type="entry name" value="zf-C5HC2"/>
    <property type="match status" value="1"/>
</dbReference>
<dbReference type="PROSITE" id="PS01359">
    <property type="entry name" value="ZF_PHD_1"/>
    <property type="match status" value="1"/>
</dbReference>
<dbReference type="Pfam" id="PF02373">
    <property type="entry name" value="JmjC"/>
    <property type="match status" value="1"/>
</dbReference>
<dbReference type="PROSITE" id="PS51011">
    <property type="entry name" value="ARID"/>
    <property type="match status" value="1"/>
</dbReference>
<dbReference type="InterPro" id="IPR019786">
    <property type="entry name" value="Zinc_finger_PHD-type_CS"/>
</dbReference>
<dbReference type="PANTHER" id="PTHR10694">
    <property type="entry name" value="LYSINE-SPECIFIC DEMETHYLASE"/>
    <property type="match status" value="1"/>
</dbReference>
<feature type="domain" description="JmjC" evidence="13">
    <location>
        <begin position="466"/>
        <end position="622"/>
    </location>
</feature>
<feature type="compositionally biased region" description="Low complexity" evidence="9">
    <location>
        <begin position="833"/>
        <end position="842"/>
    </location>
</feature>
<feature type="compositionally biased region" description="Basic residues" evidence="9">
    <location>
        <begin position="918"/>
        <end position="928"/>
    </location>
</feature>
<feature type="domain" description="JmjN" evidence="12">
    <location>
        <begin position="20"/>
        <end position="61"/>
    </location>
</feature>
<feature type="domain" description="ARID" evidence="11">
    <location>
        <begin position="87"/>
        <end position="179"/>
    </location>
</feature>
<feature type="region of interest" description="Disordered" evidence="9">
    <location>
        <begin position="211"/>
        <end position="268"/>
    </location>
</feature>
<dbReference type="CDD" id="cd15543">
    <property type="entry name" value="PHD_RSF1"/>
    <property type="match status" value="1"/>
</dbReference>
<evidence type="ECO:0000259" key="10">
    <source>
        <dbReference type="PROSITE" id="PS50016"/>
    </source>
</evidence>
<feature type="compositionally biased region" description="Polar residues" evidence="9">
    <location>
        <begin position="969"/>
        <end position="981"/>
    </location>
</feature>
<dbReference type="Gene3D" id="2.60.120.650">
    <property type="entry name" value="Cupin"/>
    <property type="match status" value="1"/>
</dbReference>
<dbReference type="InterPro" id="IPR011011">
    <property type="entry name" value="Znf_FYVE_PHD"/>
</dbReference>
<evidence type="ECO:0000256" key="3">
    <source>
        <dbReference type="ARBA" id="ARBA00022737"/>
    </source>
</evidence>
<dbReference type="SMART" id="SM00501">
    <property type="entry name" value="BRIGHT"/>
    <property type="match status" value="1"/>
</dbReference>
<accession>A0ABY8U887</accession>
<dbReference type="InterPro" id="IPR036431">
    <property type="entry name" value="ARID_dom_sf"/>
</dbReference>
<evidence type="ECO:0000256" key="7">
    <source>
        <dbReference type="PROSITE-ProRule" id="PRU00146"/>
    </source>
</evidence>
<evidence type="ECO:0008006" key="16">
    <source>
        <dbReference type="Google" id="ProtNLM"/>
    </source>
</evidence>
<feature type="compositionally biased region" description="Basic and acidic residues" evidence="9">
    <location>
        <begin position="217"/>
        <end position="244"/>
    </location>
</feature>
<evidence type="ECO:0000259" key="12">
    <source>
        <dbReference type="PROSITE" id="PS51183"/>
    </source>
</evidence>
<evidence type="ECO:0000313" key="15">
    <source>
        <dbReference type="Proteomes" id="UP001244341"/>
    </source>
</evidence>
<dbReference type="InterPro" id="IPR003349">
    <property type="entry name" value="JmjN"/>
</dbReference>
<dbReference type="Gene3D" id="2.30.30.1150">
    <property type="match status" value="1"/>
</dbReference>
<dbReference type="PANTHER" id="PTHR10694:SF133">
    <property type="entry name" value="LYSINE-SPECIFIC DEMETHYLASE JMJ17"/>
    <property type="match status" value="1"/>
</dbReference>
<feature type="compositionally biased region" description="Low complexity" evidence="9">
    <location>
        <begin position="853"/>
        <end position="866"/>
    </location>
</feature>
<keyword evidence="3" id="KW-0677">Repeat</keyword>
<feature type="region of interest" description="Disordered" evidence="9">
    <location>
        <begin position="419"/>
        <end position="455"/>
    </location>
</feature>
<dbReference type="Gene3D" id="1.10.150.60">
    <property type="entry name" value="ARID DNA-binding domain"/>
    <property type="match status" value="1"/>
</dbReference>
<keyword evidence="15" id="KW-1185">Reference proteome</keyword>
<dbReference type="SMART" id="SM01014">
    <property type="entry name" value="ARID"/>
    <property type="match status" value="1"/>
</dbReference>
<dbReference type="InterPro" id="IPR001965">
    <property type="entry name" value="Znf_PHD"/>
</dbReference>
<dbReference type="InterPro" id="IPR013637">
    <property type="entry name" value="Lys_sp_deMease-like_dom"/>
</dbReference>
<sequence length="1600" mass="170000">MSGIGGPVQDGQRSLGLPSAKVYRPTAAEWADPLRYISSISKEAQACGIAKIVPPEGWAPPFAINKAAFKFSSKIQAVHELQDRLALQARREFAEELQRCMVQEGKAMKRPPVFGGKEVDLYKLWRAVYKRGGYGAVTEDKKWKDIVRILQLPSGNNNASYSLRQIFQKYLLPYEEYEAERLRREMDAAAADDKDGSPAAAAPAAAAAAAPAAAAAADKRGRSPDAEEPPAKKQRKPKAERGESEEPTAGGSQPPSRPKKPPPGTLRIPKNIDVLLCEACNGGHHEDQILLCDGCDRGFHMFCLNPPLEKIPAGDWLCPICLQARSDNSALRQGTEMSWAEFEKSANAAKRMYWGGDARARKATWDQVETEFWRVVEEAEEPFDVLVGDDLDTAVLGSGFPCSQTLLSQRGIKPLAALTARRQQQQQHGGSGGGGAQEQQRQQSKQPGGGGKAAAGAATAAAVAATGGSSGVPAAPLPPPSPQSLLVPKLSLGSMFSSSCWGVTDHLLYGVHYMHMGEPRRWYSVPAEEGKRYEDAVRALLPGQLESQPELLDTLGVMLHPRSLKAAGVAVYGTLQEPGQFVVTFPSATTAHVNTGFNVVESVLAAPPDWWQWTEIAAARLRNSRRVPVFSQDRLMLAAASSPVLSRAVAGSLLPQLLRLTRREEILRLQLWSAGVHKSRVIGVSRGMAAGDSQDAECATCRAPLHTLALECDCCPGRFVCPHHAAALCECGPAEWRLRFRFTLAQLKERLADAAARVGMSIAELEQEEEQQRASAAEANDAATVAAAEAEVDADSPLVFEHYFDVLSSSSSDDDDSNEDLGFSSSGDDGDDAAGSASSASGESEPEQEQKVAEQQQQQVDSSSGSSDDEDGKQQQQQQQQSADKRSCHSSDGGGESSSAGDASGDEAAAAAADAARRRTSQRARKPSVKLLQVVQDGEEKEAAPADAAGVRSGDLPASSGKRRGSATGGHNNEHNVSNRPPLSRKEQRERRRKRREQRRRRQRREQRMAEAQQQGLDSAFPKELEKMRRKLLRKRQGWEAAAGGLLAAGGAAPEQVAGLLVRGEQHLWGGSECDGARALYSRLQEAQQWAAQVERAARARPSTPYELVAKLLSLQPPPMAVEGLDELKEAAAAAAAWRANGSSSDSGSSMADLMEAALAEPPSAAAAAAAAASAAAFAGKRFDVQMLQDLADEVADVGLELPELALLRARLAQGEGLQEQLDEALGAEGEERASIASLKALQQQASSCGLALSGLDRLAASIEQAEAMQARARDCLRTRTPLPQLQQLVEDAAELPVALPELEAAAALLQKAQDWLKRAQVAANQGGPLKAMRELLHAGERLGVEVEATEALRGRIRRREWEESARRALGGKTSMSSLAEILEEAARMGAATSRQARALKTRLEDALEWDSSAALLLGRATAAAAAKLAALAAAGLADDEALEEYQPLAGTALGVKMERLTEASKLQAGCASWQGRVEALRHDMAAGSLPSPERVQDLLLSAAATGAALGHMDDLQAVLLEGKAWQARADELVAQLAQQQEAREAAAAAGGGCVLRGREAEAAAERDIGDLEALIGGQALFICGCAAAAAGGGGGGGAG</sequence>
<dbReference type="Pfam" id="PF02375">
    <property type="entry name" value="JmjN"/>
    <property type="match status" value="1"/>
</dbReference>
<dbReference type="CDD" id="cd16100">
    <property type="entry name" value="ARID"/>
    <property type="match status" value="1"/>
</dbReference>
<dbReference type="SMART" id="SM00545">
    <property type="entry name" value="JmjN"/>
    <property type="match status" value="1"/>
</dbReference>
<dbReference type="SUPFAM" id="SSF57903">
    <property type="entry name" value="FYVE/PHD zinc finger"/>
    <property type="match status" value="1"/>
</dbReference>
<dbReference type="InterPro" id="IPR019787">
    <property type="entry name" value="Znf_PHD-finger"/>
</dbReference>
<evidence type="ECO:0000256" key="5">
    <source>
        <dbReference type="ARBA" id="ARBA00022833"/>
    </source>
</evidence>
<comment type="subcellular location">
    <subcellularLocation>
        <location evidence="1">Nucleus</location>
    </subcellularLocation>
</comment>
<dbReference type="Pfam" id="PF00628">
    <property type="entry name" value="PHD"/>
    <property type="match status" value="1"/>
</dbReference>
<reference evidence="14 15" key="1">
    <citation type="submission" date="2023-05" db="EMBL/GenBank/DDBJ databases">
        <title>A 100% complete, gapless, phased diploid assembly of the Scenedesmus obliquus UTEX 3031 genome.</title>
        <authorList>
            <person name="Biondi T.C."/>
            <person name="Hanschen E.R."/>
            <person name="Kwon T."/>
            <person name="Eng W."/>
            <person name="Kruse C.P.S."/>
            <person name="Koehler S.I."/>
            <person name="Kunde Y."/>
            <person name="Gleasner C.D."/>
            <person name="You Mak K.T."/>
            <person name="Polle J."/>
            <person name="Hovde B.T."/>
            <person name="Starkenburg S.R."/>
        </authorList>
    </citation>
    <scope>NUCLEOTIDE SEQUENCE [LARGE SCALE GENOMIC DNA]</scope>
    <source>
        <strain evidence="14 15">DOE0152z</strain>
    </source>
</reference>
<dbReference type="SMART" id="SM00249">
    <property type="entry name" value="PHD"/>
    <property type="match status" value="1"/>
</dbReference>
<evidence type="ECO:0000256" key="4">
    <source>
        <dbReference type="ARBA" id="ARBA00022771"/>
    </source>
</evidence>
<dbReference type="Pfam" id="PF01388">
    <property type="entry name" value="ARID"/>
    <property type="match status" value="1"/>
</dbReference>
<evidence type="ECO:0000256" key="1">
    <source>
        <dbReference type="ARBA" id="ARBA00004123"/>
    </source>
</evidence>
<dbReference type="EMBL" id="CP126214">
    <property type="protein sequence ID" value="WIA16622.1"/>
    <property type="molecule type" value="Genomic_DNA"/>
</dbReference>
<dbReference type="Pfam" id="PF08429">
    <property type="entry name" value="PLU-1"/>
    <property type="match status" value="2"/>
</dbReference>
<evidence type="ECO:0000256" key="9">
    <source>
        <dbReference type="SAM" id="MobiDB-lite"/>
    </source>
</evidence>
<keyword evidence="6" id="KW-0539">Nucleus</keyword>
<evidence type="ECO:0000256" key="6">
    <source>
        <dbReference type="ARBA" id="ARBA00023242"/>
    </source>
</evidence>
<keyword evidence="8" id="KW-0175">Coiled coil</keyword>
<gene>
    <name evidence="14" type="ORF">OEZ85_013288</name>
</gene>
<dbReference type="Proteomes" id="UP001244341">
    <property type="component" value="Chromosome 7b"/>
</dbReference>
<feature type="compositionally biased region" description="Low complexity" evidence="9">
    <location>
        <begin position="437"/>
        <end position="446"/>
    </location>
</feature>